<accession>A0A067R170</accession>
<dbReference type="GO" id="GO:0005634">
    <property type="term" value="C:nucleus"/>
    <property type="evidence" value="ECO:0007669"/>
    <property type="project" value="TreeGrafter"/>
</dbReference>
<feature type="repeat" description="PPR" evidence="1">
    <location>
        <begin position="19"/>
        <end position="53"/>
    </location>
</feature>
<dbReference type="STRING" id="136037.A0A067R170"/>
<dbReference type="PROSITE" id="PS50007">
    <property type="entry name" value="PIPLC_X_DOMAIN"/>
    <property type="match status" value="1"/>
</dbReference>
<evidence type="ECO:0000256" key="1">
    <source>
        <dbReference type="PROSITE-ProRule" id="PRU00708"/>
    </source>
</evidence>
<dbReference type="FunCoup" id="A0A067R170">
    <property type="interactions" value="164"/>
</dbReference>
<dbReference type="GO" id="GO:0070129">
    <property type="term" value="P:regulation of mitochondrial translation"/>
    <property type="evidence" value="ECO:0007669"/>
    <property type="project" value="TreeGrafter"/>
</dbReference>
<dbReference type="Proteomes" id="UP000027135">
    <property type="component" value="Unassembled WGS sequence"/>
</dbReference>
<dbReference type="OMA" id="KNCEHLG"/>
<dbReference type="PROSITE" id="PS51375">
    <property type="entry name" value="PPR"/>
    <property type="match status" value="1"/>
</dbReference>
<evidence type="ECO:0000313" key="2">
    <source>
        <dbReference type="EMBL" id="KDR16655.1"/>
    </source>
</evidence>
<dbReference type="PANTHER" id="PTHR46669">
    <property type="entry name" value="LEUCINE-RICH PPR MOTIF-CONTAINING PROTEIN, MITOCHONDRIAL"/>
    <property type="match status" value="1"/>
</dbReference>
<reference evidence="2 3" key="1">
    <citation type="journal article" date="2014" name="Nat. Commun.">
        <title>Molecular traces of alternative social organization in a termite genome.</title>
        <authorList>
            <person name="Terrapon N."/>
            <person name="Li C."/>
            <person name="Robertson H.M."/>
            <person name="Ji L."/>
            <person name="Meng X."/>
            <person name="Booth W."/>
            <person name="Chen Z."/>
            <person name="Childers C.P."/>
            <person name="Glastad K.M."/>
            <person name="Gokhale K."/>
            <person name="Gowin J."/>
            <person name="Gronenberg W."/>
            <person name="Hermansen R.A."/>
            <person name="Hu H."/>
            <person name="Hunt B.G."/>
            <person name="Huylmans A.K."/>
            <person name="Khalil S.M."/>
            <person name="Mitchell R.D."/>
            <person name="Munoz-Torres M.C."/>
            <person name="Mustard J.A."/>
            <person name="Pan H."/>
            <person name="Reese J.T."/>
            <person name="Scharf M.E."/>
            <person name="Sun F."/>
            <person name="Vogel H."/>
            <person name="Xiao J."/>
            <person name="Yang W."/>
            <person name="Yang Z."/>
            <person name="Yang Z."/>
            <person name="Zhou J."/>
            <person name="Zhu J."/>
            <person name="Brent C.S."/>
            <person name="Elsik C.G."/>
            <person name="Goodisman M.A."/>
            <person name="Liberles D.A."/>
            <person name="Roe R.M."/>
            <person name="Vargo E.L."/>
            <person name="Vilcinskas A."/>
            <person name="Wang J."/>
            <person name="Bornberg-Bauer E."/>
            <person name="Korb J."/>
            <person name="Zhang G."/>
            <person name="Liebig J."/>
        </authorList>
    </citation>
    <scope>NUCLEOTIDE SEQUENCE [LARGE SCALE GENOMIC DNA]</scope>
    <source>
        <tissue evidence="2">Whole organism</tissue>
    </source>
</reference>
<evidence type="ECO:0000313" key="3">
    <source>
        <dbReference type="Proteomes" id="UP000027135"/>
    </source>
</evidence>
<dbReference type="InterPro" id="IPR011990">
    <property type="entry name" value="TPR-like_helical_dom_sf"/>
</dbReference>
<dbReference type="GO" id="GO:0005739">
    <property type="term" value="C:mitochondrion"/>
    <property type="evidence" value="ECO:0007669"/>
    <property type="project" value="TreeGrafter"/>
</dbReference>
<keyword evidence="3" id="KW-1185">Reference proteome</keyword>
<dbReference type="InterPro" id="IPR002885">
    <property type="entry name" value="PPR_rpt"/>
</dbReference>
<dbReference type="Gene3D" id="1.25.40.10">
    <property type="entry name" value="Tetratricopeptide repeat domain"/>
    <property type="match status" value="3"/>
</dbReference>
<dbReference type="PANTHER" id="PTHR46669:SF2">
    <property type="entry name" value="EG:BACN32G11.3 PROTEIN"/>
    <property type="match status" value="1"/>
</dbReference>
<dbReference type="Pfam" id="PF01535">
    <property type="entry name" value="PPR"/>
    <property type="match status" value="1"/>
</dbReference>
<organism evidence="2 3">
    <name type="scientific">Zootermopsis nevadensis</name>
    <name type="common">Dampwood termite</name>
    <dbReference type="NCBI Taxonomy" id="136037"/>
    <lineage>
        <taxon>Eukaryota</taxon>
        <taxon>Metazoa</taxon>
        <taxon>Ecdysozoa</taxon>
        <taxon>Arthropoda</taxon>
        <taxon>Hexapoda</taxon>
        <taxon>Insecta</taxon>
        <taxon>Pterygota</taxon>
        <taxon>Neoptera</taxon>
        <taxon>Polyneoptera</taxon>
        <taxon>Dictyoptera</taxon>
        <taxon>Blattodea</taxon>
        <taxon>Blattoidea</taxon>
        <taxon>Termitoidae</taxon>
        <taxon>Termopsidae</taxon>
        <taxon>Zootermopsis</taxon>
    </lineage>
</organism>
<protein>
    <submittedName>
        <fullName evidence="2">Leucine-rich PPR motif-containing protein, mitochondrial</fullName>
    </submittedName>
</protein>
<dbReference type="GO" id="GO:0003730">
    <property type="term" value="F:mRNA 3'-UTR binding"/>
    <property type="evidence" value="ECO:0007669"/>
    <property type="project" value="TreeGrafter"/>
</dbReference>
<proteinExistence type="predicted"/>
<dbReference type="InterPro" id="IPR033490">
    <property type="entry name" value="LRP130"/>
</dbReference>
<dbReference type="Pfam" id="PF13812">
    <property type="entry name" value="PPR_3"/>
    <property type="match status" value="1"/>
</dbReference>
<sequence>MTNSLGIFDLMNDAEIIPTSATYTALLQGFAEVGDKINLLKIYREMSTKNISLNDKHIMKIVTSLVTTGHQDIMKDVLKWLPETDSGNRTAVKHTAVHLLHLGYCDAACSVLDALPQPTFETSPSFGAFLFQEMIKTNVPVSRILQLTDSLVSDGRNPLALKKAVGAALSFGKVEIALELFHAMKDRSLPLRPHYFWPLFIAASKSDGEKGVFDVLEHMQGLEVTPDVDTLADYALPHVSLADSQMVIRKLQDYGLSVSMVLTPVLAVLLRASHIEMAIKLCATFKGQIQSGKLVQPLTLAYVTTRQVLLIAEMLQLMTSSRAVHVSDWVGQFVLTVLTYRKIRTEPEQLCELLKAIHTARLQFSSFAADSVMGHLQYRLVHEKMEKMRTVVDELVNGDLSISPSEQFIVDIPHPRDMSQEDLECHLVELQSKDLNRRGVLRRLIQEYCRQGKVEKALKAKGEFEAAGYEFSAGMLAMLFDLMVRVGNLDEAETNLKELNRVAPNFVLDEHKIIDYATLLILKHRTEVAIAVLEQHAGKHMVKGGDSMSRNCWRLLSALSENADPTQTRIMLQKLSKLGYCSVSNVLLGPVVRAHLNRDDLEGAVQEFIQCAEAHKATPLQHELLCQLVVRADSTVLQGGEVKPSPPFGVTSERATELLQQVLSACVQIHGRPSTHVTLAVVLAEKGMIKELRRFLMGPQGKLNKNLLLARFRKLVNEDKLEALVNYLEAGKGIPTVDFAPVYMMMLQLYCRRGDCNGALSLWTSIQDSDVPPSSQFLSTLAALLRSHKLKVPFDVTSAEESPMQG</sequence>
<gene>
    <name evidence="2" type="ORF">L798_08928</name>
</gene>
<dbReference type="EMBL" id="KK852780">
    <property type="protein sequence ID" value="KDR16655.1"/>
    <property type="molecule type" value="Genomic_DNA"/>
</dbReference>
<dbReference type="eggNOG" id="KOG4318">
    <property type="taxonomic scope" value="Eukaryota"/>
</dbReference>
<name>A0A067R170_ZOONE</name>
<dbReference type="AlphaFoldDB" id="A0A067R170"/>
<dbReference type="InParanoid" id="A0A067R170"/>